<accession>A0A6N4TET3</accession>
<evidence type="ECO:0000313" key="1">
    <source>
        <dbReference type="EMBL" id="BBK21259.1"/>
    </source>
</evidence>
<sequence>MQSLEKMLDEKKTVKEVQAHLKIFERLRTRIQIEDTILRKREDNNQGAANSRDYTIDRNIQTISKIDKKNDEIDRYQEWFFKKFNELRDFDRSILLSRYLYQLDIEDMCEKYGLGEKKVREKLRNAEINLAYILECVYFRKQR</sequence>
<name>A0A6N4TET3_9FIRM</name>
<reference evidence="2" key="1">
    <citation type="submission" date="2019-05" db="EMBL/GenBank/DDBJ databases">
        <title>Complete genome sequencing of Absiella argi strain JCM 30884.</title>
        <authorList>
            <person name="Sakamoto M."/>
            <person name="Murakami T."/>
            <person name="Mori H."/>
        </authorList>
    </citation>
    <scope>NUCLEOTIDE SEQUENCE [LARGE SCALE GENOMIC DNA]</scope>
    <source>
        <strain evidence="2">JCM 30884</strain>
    </source>
</reference>
<gene>
    <name evidence="1" type="ORF">Aargi30884_01620</name>
</gene>
<dbReference type="EMBL" id="AP019695">
    <property type="protein sequence ID" value="BBK21259.1"/>
    <property type="molecule type" value="Genomic_DNA"/>
</dbReference>
<keyword evidence="2" id="KW-1185">Reference proteome</keyword>
<protein>
    <submittedName>
        <fullName evidence="1">Uncharacterized protein</fullName>
    </submittedName>
</protein>
<evidence type="ECO:0000313" key="2">
    <source>
        <dbReference type="Proteomes" id="UP000464754"/>
    </source>
</evidence>
<dbReference type="Proteomes" id="UP000464754">
    <property type="component" value="Chromosome"/>
</dbReference>
<dbReference type="KEGG" id="aarg:Aargi30884_01620"/>
<organism evidence="1 2">
    <name type="scientific">Amedibacterium intestinale</name>
    <dbReference type="NCBI Taxonomy" id="2583452"/>
    <lineage>
        <taxon>Bacteria</taxon>
        <taxon>Bacillati</taxon>
        <taxon>Bacillota</taxon>
        <taxon>Erysipelotrichia</taxon>
        <taxon>Erysipelotrichales</taxon>
        <taxon>Erysipelotrichaceae</taxon>
        <taxon>Amedibacterium</taxon>
    </lineage>
</organism>
<dbReference type="RefSeq" id="WP_118276912.1">
    <property type="nucleotide sequence ID" value="NZ_AP019695.1"/>
</dbReference>
<dbReference type="AlphaFoldDB" id="A0A6N4TET3"/>
<proteinExistence type="predicted"/>